<dbReference type="Proteomes" id="UP000178744">
    <property type="component" value="Unassembled WGS sequence"/>
</dbReference>
<dbReference type="InterPro" id="IPR036938">
    <property type="entry name" value="PAP2/HPO_sf"/>
</dbReference>
<feature type="transmembrane region" description="Helical" evidence="1">
    <location>
        <begin position="52"/>
        <end position="77"/>
    </location>
</feature>
<keyword evidence="1" id="KW-1133">Transmembrane helix</keyword>
<dbReference type="GO" id="GO:0042392">
    <property type="term" value="F:sphingosine-1-phosphate phosphatase activity"/>
    <property type="evidence" value="ECO:0007669"/>
    <property type="project" value="TreeGrafter"/>
</dbReference>
<comment type="caution">
    <text evidence="3">The sequence shown here is derived from an EMBL/GenBank/DDBJ whole genome shotgun (WGS) entry which is preliminary data.</text>
</comment>
<proteinExistence type="predicted"/>
<dbReference type="PANTHER" id="PTHR14969">
    <property type="entry name" value="SPHINGOSINE-1-PHOSPHATE PHOSPHOHYDROLASE"/>
    <property type="match status" value="1"/>
</dbReference>
<dbReference type="Pfam" id="PF01569">
    <property type="entry name" value="PAP2"/>
    <property type="match status" value="1"/>
</dbReference>
<reference evidence="3 4" key="1">
    <citation type="journal article" date="2016" name="Nat. Commun.">
        <title>Thousands of microbial genomes shed light on interconnected biogeochemical processes in an aquifer system.</title>
        <authorList>
            <person name="Anantharaman K."/>
            <person name="Brown C.T."/>
            <person name="Hug L.A."/>
            <person name="Sharon I."/>
            <person name="Castelle C.J."/>
            <person name="Probst A.J."/>
            <person name="Thomas B.C."/>
            <person name="Singh A."/>
            <person name="Wilkins M.J."/>
            <person name="Karaoz U."/>
            <person name="Brodie E.L."/>
            <person name="Williams K.H."/>
            <person name="Hubbard S.S."/>
            <person name="Banfield J.F."/>
        </authorList>
    </citation>
    <scope>NUCLEOTIDE SEQUENCE [LARGE SCALE GENOMIC DNA]</scope>
</reference>
<feature type="transmembrane region" description="Helical" evidence="1">
    <location>
        <begin position="21"/>
        <end position="43"/>
    </location>
</feature>
<dbReference type="STRING" id="1797690.A3B23_02725"/>
<evidence type="ECO:0000259" key="2">
    <source>
        <dbReference type="SMART" id="SM00014"/>
    </source>
</evidence>
<feature type="transmembrane region" description="Helical" evidence="1">
    <location>
        <begin position="101"/>
        <end position="119"/>
    </location>
</feature>
<dbReference type="EMBL" id="MHIY01000029">
    <property type="protein sequence ID" value="OGY59232.1"/>
    <property type="molecule type" value="Genomic_DNA"/>
</dbReference>
<evidence type="ECO:0000256" key="1">
    <source>
        <dbReference type="SAM" id="Phobius"/>
    </source>
</evidence>
<name>A0A1G1Z3L7_9BACT</name>
<sequence>MNHALFEFLHGLAHQNAFLDWIFVFFAKYLLYIMVVGFIYILFAENNWPRRWYYSVLATLALIISAGIVSPIVRYFYASPRPFVALLDVTALVAHVNNSSLPSGHMMFAAPLALAAYYLNNRVGRWFLVGAALMGVSRVIAGVHWPLDIITGLVLGAASFYLARFILKKGGVEDKALIEAAPVL</sequence>
<keyword evidence="1" id="KW-0472">Membrane</keyword>
<feature type="transmembrane region" description="Helical" evidence="1">
    <location>
        <begin position="149"/>
        <end position="167"/>
    </location>
</feature>
<protein>
    <recommendedName>
        <fullName evidence="2">Phosphatidic acid phosphatase type 2/haloperoxidase domain-containing protein</fullName>
    </recommendedName>
</protein>
<dbReference type="PANTHER" id="PTHR14969:SF13">
    <property type="entry name" value="AT30094P"/>
    <property type="match status" value="1"/>
</dbReference>
<feature type="domain" description="Phosphatidic acid phosphatase type 2/haloperoxidase" evidence="2">
    <location>
        <begin position="56"/>
        <end position="164"/>
    </location>
</feature>
<evidence type="ECO:0000313" key="4">
    <source>
        <dbReference type="Proteomes" id="UP000178744"/>
    </source>
</evidence>
<gene>
    <name evidence="3" type="ORF">A3B23_02725</name>
</gene>
<feature type="transmembrane region" description="Helical" evidence="1">
    <location>
        <begin position="126"/>
        <end position="143"/>
    </location>
</feature>
<dbReference type="SUPFAM" id="SSF48317">
    <property type="entry name" value="Acid phosphatase/Vanadium-dependent haloperoxidase"/>
    <property type="match status" value="1"/>
</dbReference>
<accession>A0A1G1Z3L7</accession>
<keyword evidence="1" id="KW-0812">Transmembrane</keyword>
<organism evidence="3 4">
    <name type="scientific">Candidatus Colwellbacteria bacterium RIFCSPLOWO2_01_FULL_48_10</name>
    <dbReference type="NCBI Taxonomy" id="1797690"/>
    <lineage>
        <taxon>Bacteria</taxon>
        <taxon>Candidatus Colwelliibacteriota</taxon>
    </lineage>
</organism>
<dbReference type="SMART" id="SM00014">
    <property type="entry name" value="acidPPc"/>
    <property type="match status" value="1"/>
</dbReference>
<dbReference type="AlphaFoldDB" id="A0A1G1Z3L7"/>
<evidence type="ECO:0000313" key="3">
    <source>
        <dbReference type="EMBL" id="OGY59232.1"/>
    </source>
</evidence>
<dbReference type="InterPro" id="IPR000326">
    <property type="entry name" value="PAP2/HPO"/>
</dbReference>
<dbReference type="Gene3D" id="1.20.144.10">
    <property type="entry name" value="Phosphatidic acid phosphatase type 2/haloperoxidase"/>
    <property type="match status" value="1"/>
</dbReference>